<dbReference type="Pfam" id="PF06330">
    <property type="entry name" value="TRI5"/>
    <property type="match status" value="1"/>
</dbReference>
<evidence type="ECO:0000313" key="3">
    <source>
        <dbReference type="EMBL" id="KAF5311048.1"/>
    </source>
</evidence>
<dbReference type="Gene3D" id="1.10.600.10">
    <property type="entry name" value="Farnesyl Diphosphate Synthase"/>
    <property type="match status" value="1"/>
</dbReference>
<comment type="caution">
    <text evidence="3">The sequence shown here is derived from an EMBL/GenBank/DDBJ whole genome shotgun (WGS) entry which is preliminary data.</text>
</comment>
<dbReference type="SUPFAM" id="SSF48576">
    <property type="entry name" value="Terpenoid synthases"/>
    <property type="match status" value="1"/>
</dbReference>
<keyword evidence="2" id="KW-0456">Lyase</keyword>
<dbReference type="Proteomes" id="UP000567179">
    <property type="component" value="Unassembled WGS sequence"/>
</dbReference>
<keyword evidence="4" id="KW-1185">Reference proteome</keyword>
<evidence type="ECO:0008006" key="5">
    <source>
        <dbReference type="Google" id="ProtNLM"/>
    </source>
</evidence>
<organism evidence="3 4">
    <name type="scientific">Psilocybe cf. subviscida</name>
    <dbReference type="NCBI Taxonomy" id="2480587"/>
    <lineage>
        <taxon>Eukaryota</taxon>
        <taxon>Fungi</taxon>
        <taxon>Dikarya</taxon>
        <taxon>Basidiomycota</taxon>
        <taxon>Agaricomycotina</taxon>
        <taxon>Agaricomycetes</taxon>
        <taxon>Agaricomycetidae</taxon>
        <taxon>Agaricales</taxon>
        <taxon>Agaricineae</taxon>
        <taxon>Strophariaceae</taxon>
        <taxon>Psilocybe</taxon>
    </lineage>
</organism>
<accession>A0A8H5AV06</accession>
<dbReference type="InterPro" id="IPR008949">
    <property type="entry name" value="Isoprenoid_synthase_dom_sf"/>
</dbReference>
<gene>
    <name evidence="3" type="ORF">D9619_007677</name>
</gene>
<dbReference type="SFLD" id="SFLDS00005">
    <property type="entry name" value="Isoprenoid_Synthase_Type_I"/>
    <property type="match status" value="1"/>
</dbReference>
<dbReference type="SFLD" id="SFLDG01021">
    <property type="entry name" value="Trichodiene_Synthase_Like"/>
    <property type="match status" value="1"/>
</dbReference>
<dbReference type="OrthoDB" id="2998174at2759"/>
<reference evidence="3 4" key="1">
    <citation type="journal article" date="2020" name="ISME J.">
        <title>Uncovering the hidden diversity of litter-decomposition mechanisms in mushroom-forming fungi.</title>
        <authorList>
            <person name="Floudas D."/>
            <person name="Bentzer J."/>
            <person name="Ahren D."/>
            <person name="Johansson T."/>
            <person name="Persson P."/>
            <person name="Tunlid A."/>
        </authorList>
    </citation>
    <scope>NUCLEOTIDE SEQUENCE [LARGE SCALE GENOMIC DNA]</scope>
    <source>
        <strain evidence="3 4">CBS 101986</strain>
    </source>
</reference>
<sequence>MSATTSTPLASSRNTVEETVESIRHILATLLDRCQVPFEVKPYDQVLHDECLVVAKERGYPMGTDPNARSLLPFLPTGVYISSFSYPHLQSDSARVFIALYTAFATYLDDLFKRDMDSVMLFHSRLMRHEKHGDPVLDGFAQLLTETDLHFDHVAANIIVTDTLGFVNSLILDHEIDGLDISANAVGLASFMRLMSGIPSAYMMFIFPAEIPVRKYVQAIPEMRNFICYLNDVMSFYKEEMRGEADNFISLLSASQGLDKMTVLAMLASDVAKSNDLIKAILRDELDALQAWLNFMAGYVYFHTSNTRYKLDHLNL</sequence>
<evidence type="ECO:0000256" key="1">
    <source>
        <dbReference type="ARBA" id="ARBA00007946"/>
    </source>
</evidence>
<dbReference type="AlphaFoldDB" id="A0A8H5AV06"/>
<name>A0A8H5AV06_9AGAR</name>
<dbReference type="GO" id="GO:0016838">
    <property type="term" value="F:carbon-oxygen lyase activity, acting on phosphates"/>
    <property type="evidence" value="ECO:0007669"/>
    <property type="project" value="InterPro"/>
</dbReference>
<protein>
    <recommendedName>
        <fullName evidence="5">Terpenoid synthase</fullName>
    </recommendedName>
</protein>
<evidence type="ECO:0000256" key="2">
    <source>
        <dbReference type="ARBA" id="ARBA00023239"/>
    </source>
</evidence>
<proteinExistence type="inferred from homology"/>
<dbReference type="EMBL" id="JAACJJ010000057">
    <property type="protein sequence ID" value="KAF5311048.1"/>
    <property type="molecule type" value="Genomic_DNA"/>
</dbReference>
<evidence type="ECO:0000313" key="4">
    <source>
        <dbReference type="Proteomes" id="UP000567179"/>
    </source>
</evidence>
<dbReference type="InterPro" id="IPR024652">
    <property type="entry name" value="Trichodiene_synth"/>
</dbReference>
<comment type="similarity">
    <text evidence="1">Belongs to the trichodiene synthase family.</text>
</comment>